<dbReference type="PANTHER" id="PTHR37485:SF1">
    <property type="entry name" value="CELL DIVISION PROTEIN FTSB"/>
    <property type="match status" value="1"/>
</dbReference>
<dbReference type="EMBL" id="JACDUS010000004">
    <property type="protein sequence ID" value="MBA2881391.1"/>
    <property type="molecule type" value="Genomic_DNA"/>
</dbReference>
<keyword evidence="1" id="KW-1003">Cell membrane</keyword>
<dbReference type="AlphaFoldDB" id="A0A7W0HKS9"/>
<feature type="transmembrane region" description="Helical" evidence="8">
    <location>
        <begin position="13"/>
        <end position="36"/>
    </location>
</feature>
<keyword evidence="3 8" id="KW-0812">Transmembrane</keyword>
<evidence type="ECO:0000256" key="6">
    <source>
        <dbReference type="ARBA" id="ARBA00023306"/>
    </source>
</evidence>
<name>A0A7W0HKS9_9BACT</name>
<evidence type="ECO:0000256" key="1">
    <source>
        <dbReference type="ARBA" id="ARBA00022475"/>
    </source>
</evidence>
<dbReference type="RefSeq" id="WP_181551056.1">
    <property type="nucleotide sequence ID" value="NZ_JACDUS010000004.1"/>
</dbReference>
<dbReference type="PANTHER" id="PTHR37485">
    <property type="entry name" value="CELL DIVISION PROTEIN FTSB"/>
    <property type="match status" value="1"/>
</dbReference>
<keyword evidence="4 8" id="KW-1133">Transmembrane helix</keyword>
<proteinExistence type="predicted"/>
<reference evidence="9 10" key="1">
    <citation type="submission" date="2020-07" db="EMBL/GenBank/DDBJ databases">
        <title>Genomic Encyclopedia of Type Strains, Phase IV (KMG-IV): sequencing the most valuable type-strain genomes for metagenomic binning, comparative biology and taxonomic classification.</title>
        <authorList>
            <person name="Goeker M."/>
        </authorList>
    </citation>
    <scope>NUCLEOTIDE SEQUENCE [LARGE SCALE GENOMIC DNA]</scope>
    <source>
        <strain evidence="9 10">DSM 17721</strain>
    </source>
</reference>
<sequence>MKSVSENSGLVRWGLWATALLLGVYLLAIIFGDHGLTGMKAMRKELKQIRQENARLEKENMDLYRTINRLKNDPAYIEQVAREELNMVRPDEIVFRFDDAAGKNQQKQNQ</sequence>
<evidence type="ECO:0000256" key="2">
    <source>
        <dbReference type="ARBA" id="ARBA00022618"/>
    </source>
</evidence>
<keyword evidence="5 8" id="KW-0472">Membrane</keyword>
<keyword evidence="6" id="KW-0131">Cell cycle</keyword>
<organism evidence="9 10">
    <name type="scientific">Desulfosalsimonas propionicica</name>
    <dbReference type="NCBI Taxonomy" id="332175"/>
    <lineage>
        <taxon>Bacteria</taxon>
        <taxon>Pseudomonadati</taxon>
        <taxon>Thermodesulfobacteriota</taxon>
        <taxon>Desulfobacteria</taxon>
        <taxon>Desulfobacterales</taxon>
        <taxon>Desulfosalsimonadaceae</taxon>
        <taxon>Desulfosalsimonas</taxon>
    </lineage>
</organism>
<evidence type="ECO:0000256" key="3">
    <source>
        <dbReference type="ARBA" id="ARBA00022692"/>
    </source>
</evidence>
<evidence type="ECO:0000313" key="9">
    <source>
        <dbReference type="EMBL" id="MBA2881391.1"/>
    </source>
</evidence>
<evidence type="ECO:0000256" key="4">
    <source>
        <dbReference type="ARBA" id="ARBA00022989"/>
    </source>
</evidence>
<dbReference type="InterPro" id="IPR023081">
    <property type="entry name" value="Cell_div_FtsB"/>
</dbReference>
<evidence type="ECO:0000256" key="5">
    <source>
        <dbReference type="ARBA" id="ARBA00023136"/>
    </source>
</evidence>
<dbReference type="GO" id="GO:0043093">
    <property type="term" value="P:FtsZ-dependent cytokinesis"/>
    <property type="evidence" value="ECO:0007669"/>
    <property type="project" value="TreeGrafter"/>
</dbReference>
<keyword evidence="7" id="KW-0175">Coiled coil</keyword>
<keyword evidence="10" id="KW-1185">Reference proteome</keyword>
<comment type="caution">
    <text evidence="9">The sequence shown here is derived from an EMBL/GenBank/DDBJ whole genome shotgun (WGS) entry which is preliminary data.</text>
</comment>
<protein>
    <submittedName>
        <fullName evidence="9">Cell division protein FtsB</fullName>
    </submittedName>
</protein>
<feature type="coiled-coil region" evidence="7">
    <location>
        <begin position="39"/>
        <end position="73"/>
    </location>
</feature>
<dbReference type="GO" id="GO:0030428">
    <property type="term" value="C:cell septum"/>
    <property type="evidence" value="ECO:0007669"/>
    <property type="project" value="TreeGrafter"/>
</dbReference>
<accession>A0A7W0HKS9</accession>
<evidence type="ECO:0000256" key="7">
    <source>
        <dbReference type="SAM" id="Coils"/>
    </source>
</evidence>
<evidence type="ECO:0000313" key="10">
    <source>
        <dbReference type="Proteomes" id="UP000525298"/>
    </source>
</evidence>
<gene>
    <name evidence="9" type="ORF">HNR65_001718</name>
</gene>
<dbReference type="InterPro" id="IPR007060">
    <property type="entry name" value="FtsL/DivIC"/>
</dbReference>
<dbReference type="Pfam" id="PF04977">
    <property type="entry name" value="DivIC"/>
    <property type="match status" value="1"/>
</dbReference>
<dbReference type="Proteomes" id="UP000525298">
    <property type="component" value="Unassembled WGS sequence"/>
</dbReference>
<evidence type="ECO:0000256" key="8">
    <source>
        <dbReference type="SAM" id="Phobius"/>
    </source>
</evidence>
<keyword evidence="2 9" id="KW-0132">Cell division</keyword>